<dbReference type="EMBL" id="SGPL01000731">
    <property type="protein sequence ID" value="THH07999.1"/>
    <property type="molecule type" value="Genomic_DNA"/>
</dbReference>
<name>A0A4S4L8Y5_9AGAM</name>
<accession>A0A4S4L8Y5</accession>
<proteinExistence type="predicted"/>
<evidence type="ECO:0000313" key="1">
    <source>
        <dbReference type="EMBL" id="THH07999.1"/>
    </source>
</evidence>
<dbReference type="Proteomes" id="UP000310158">
    <property type="component" value="Unassembled WGS sequence"/>
</dbReference>
<dbReference type="AlphaFoldDB" id="A0A4S4L8Y5"/>
<keyword evidence="2" id="KW-1185">Reference proteome</keyword>
<organism evidence="1 2">
    <name type="scientific">Bondarzewia mesenterica</name>
    <dbReference type="NCBI Taxonomy" id="1095465"/>
    <lineage>
        <taxon>Eukaryota</taxon>
        <taxon>Fungi</taxon>
        <taxon>Dikarya</taxon>
        <taxon>Basidiomycota</taxon>
        <taxon>Agaricomycotina</taxon>
        <taxon>Agaricomycetes</taxon>
        <taxon>Russulales</taxon>
        <taxon>Bondarzewiaceae</taxon>
        <taxon>Bondarzewia</taxon>
    </lineage>
</organism>
<reference evidence="1 2" key="1">
    <citation type="submission" date="2019-02" db="EMBL/GenBank/DDBJ databases">
        <title>Genome sequencing of the rare red list fungi Bondarzewia mesenterica.</title>
        <authorList>
            <person name="Buettner E."/>
            <person name="Kellner H."/>
        </authorList>
    </citation>
    <scope>NUCLEOTIDE SEQUENCE [LARGE SCALE GENOMIC DNA]</scope>
    <source>
        <strain evidence="1 2">DSM 108281</strain>
    </source>
</reference>
<evidence type="ECO:0000313" key="2">
    <source>
        <dbReference type="Proteomes" id="UP000310158"/>
    </source>
</evidence>
<protein>
    <submittedName>
        <fullName evidence="1">Uncharacterized protein</fullName>
    </submittedName>
</protein>
<sequence>MSAARRLVDSPDDTVELDRHKFGSENDGARGCISRASRTRRFLPCTRPTMPRRRGQHITKARMRPFPDREKDWVSHRLYWARLGFKDPYSREEQTEFSKWLSFSRFI</sequence>
<comment type="caution">
    <text evidence="1">The sequence shown here is derived from an EMBL/GenBank/DDBJ whole genome shotgun (WGS) entry which is preliminary data.</text>
</comment>
<dbReference type="OrthoDB" id="2343366at2759"/>
<gene>
    <name evidence="1" type="ORF">EW146_g9130</name>
</gene>